<evidence type="ECO:0000313" key="1">
    <source>
        <dbReference type="EMBL" id="SDS03869.1"/>
    </source>
</evidence>
<accession>A0A1H1NZT9</accession>
<keyword evidence="2" id="KW-1185">Reference proteome</keyword>
<reference evidence="2" key="1">
    <citation type="submission" date="2016-10" db="EMBL/GenBank/DDBJ databases">
        <authorList>
            <person name="Varghese N."/>
            <person name="Submissions S."/>
        </authorList>
    </citation>
    <scope>NUCLEOTIDE SEQUENCE [LARGE SCALE GENOMIC DNA]</scope>
    <source>
        <strain evidence="2">GAS369</strain>
    </source>
</reference>
<organism evidence="1 2">
    <name type="scientific">Bradyrhizobium canariense</name>
    <dbReference type="NCBI Taxonomy" id="255045"/>
    <lineage>
        <taxon>Bacteria</taxon>
        <taxon>Pseudomonadati</taxon>
        <taxon>Pseudomonadota</taxon>
        <taxon>Alphaproteobacteria</taxon>
        <taxon>Hyphomicrobiales</taxon>
        <taxon>Nitrobacteraceae</taxon>
        <taxon>Bradyrhizobium</taxon>
    </lineage>
</organism>
<name>A0A1H1NZT9_9BRAD</name>
<protein>
    <submittedName>
        <fullName evidence="1">Uncharacterized protein</fullName>
    </submittedName>
</protein>
<evidence type="ECO:0000313" key="2">
    <source>
        <dbReference type="Proteomes" id="UP000243904"/>
    </source>
</evidence>
<dbReference type="EMBL" id="LT629750">
    <property type="protein sequence ID" value="SDS03869.1"/>
    <property type="molecule type" value="Genomic_DNA"/>
</dbReference>
<dbReference type="Proteomes" id="UP000243904">
    <property type="component" value="Chromosome I"/>
</dbReference>
<dbReference type="AlphaFoldDB" id="A0A1H1NZT9"/>
<gene>
    <name evidence="1" type="ORF">SAMN05444158_0805</name>
</gene>
<sequence>MVTRQAFLLCGAHPLGDPAFQLLYGITSDGKLDEMKRHYF</sequence>
<proteinExistence type="predicted"/>